<dbReference type="InterPro" id="IPR036179">
    <property type="entry name" value="Ig-like_dom_sf"/>
</dbReference>
<evidence type="ECO:0000256" key="2">
    <source>
        <dbReference type="ARBA" id="ARBA00023319"/>
    </source>
</evidence>
<keyword evidence="4" id="KW-1185">Reference proteome</keyword>
<dbReference type="SMART" id="SM00409">
    <property type="entry name" value="IG"/>
    <property type="match status" value="1"/>
</dbReference>
<dbReference type="WBParaSite" id="Hba_04137">
    <property type="protein sequence ID" value="Hba_04137"/>
    <property type="gene ID" value="Hba_04137"/>
</dbReference>
<dbReference type="GO" id="GO:0007156">
    <property type="term" value="P:homophilic cell adhesion via plasma membrane adhesion molecules"/>
    <property type="evidence" value="ECO:0007669"/>
    <property type="project" value="TreeGrafter"/>
</dbReference>
<dbReference type="PANTHER" id="PTHR10075">
    <property type="entry name" value="BASIGIN RELATED"/>
    <property type="match status" value="1"/>
</dbReference>
<dbReference type="PANTHER" id="PTHR10075:SF100">
    <property type="entry name" value="FASCICLIN-2"/>
    <property type="match status" value="1"/>
</dbReference>
<dbReference type="InterPro" id="IPR003599">
    <property type="entry name" value="Ig_sub"/>
</dbReference>
<dbReference type="SUPFAM" id="SSF48726">
    <property type="entry name" value="Immunoglobulin"/>
    <property type="match status" value="1"/>
</dbReference>
<dbReference type="GO" id="GO:0005886">
    <property type="term" value="C:plasma membrane"/>
    <property type="evidence" value="ECO:0007669"/>
    <property type="project" value="TreeGrafter"/>
</dbReference>
<evidence type="ECO:0000313" key="5">
    <source>
        <dbReference type="WBParaSite" id="Hba_04137"/>
    </source>
</evidence>
<name>A0A1I7WGL9_HETBA</name>
<organism evidence="4 5">
    <name type="scientific">Heterorhabditis bacteriophora</name>
    <name type="common">Entomopathogenic nematode worm</name>
    <dbReference type="NCBI Taxonomy" id="37862"/>
    <lineage>
        <taxon>Eukaryota</taxon>
        <taxon>Metazoa</taxon>
        <taxon>Ecdysozoa</taxon>
        <taxon>Nematoda</taxon>
        <taxon>Chromadorea</taxon>
        <taxon>Rhabditida</taxon>
        <taxon>Rhabditina</taxon>
        <taxon>Rhabditomorpha</taxon>
        <taxon>Strongyloidea</taxon>
        <taxon>Heterorhabditidae</taxon>
        <taxon>Heterorhabditis</taxon>
    </lineage>
</organism>
<dbReference type="InterPro" id="IPR007110">
    <property type="entry name" value="Ig-like_dom"/>
</dbReference>
<evidence type="ECO:0000313" key="4">
    <source>
        <dbReference type="Proteomes" id="UP000095283"/>
    </source>
</evidence>
<protein>
    <submittedName>
        <fullName evidence="5">Ig-like domain-containing protein</fullName>
    </submittedName>
</protein>
<dbReference type="GO" id="GO:0070593">
    <property type="term" value="P:dendrite self-avoidance"/>
    <property type="evidence" value="ECO:0007669"/>
    <property type="project" value="TreeGrafter"/>
</dbReference>
<dbReference type="PROSITE" id="PS50835">
    <property type="entry name" value="IG_LIKE"/>
    <property type="match status" value="1"/>
</dbReference>
<dbReference type="Proteomes" id="UP000095283">
    <property type="component" value="Unplaced"/>
</dbReference>
<proteinExistence type="predicted"/>
<evidence type="ECO:0000256" key="1">
    <source>
        <dbReference type="ARBA" id="ARBA00022737"/>
    </source>
</evidence>
<accession>A0A1I7WGL9</accession>
<sequence length="220" mass="25186">MIPAVSIILGSSIGNYSCLAVNVEGKAIVTVEVQFSKAITFNFVPTNKTVIEGSNVFWHCHANAQPEKITYNWVFQERAIKTTQAGLRADIKDGDLSLQDVRKTDRGWYRCEVTNSLGDLSQSSAYLDVLWTPDSPNLGKYPVFPKSRKPDNSTYYNTMKTRKPDIFFLNFNVFLTGIRYIVNINKKNFNYYKISRYRLGEINSNEYTSSFFCENKLNFS</sequence>
<dbReference type="GO" id="GO:0098632">
    <property type="term" value="F:cell-cell adhesion mediator activity"/>
    <property type="evidence" value="ECO:0007669"/>
    <property type="project" value="TreeGrafter"/>
</dbReference>
<dbReference type="SMART" id="SM00408">
    <property type="entry name" value="IGc2"/>
    <property type="match status" value="1"/>
</dbReference>
<dbReference type="Pfam" id="PF13927">
    <property type="entry name" value="Ig_3"/>
    <property type="match status" value="1"/>
</dbReference>
<keyword evidence="2" id="KW-0393">Immunoglobulin domain</keyword>
<dbReference type="AlphaFoldDB" id="A0A1I7WGL9"/>
<dbReference type="Gene3D" id="2.60.40.10">
    <property type="entry name" value="Immunoglobulins"/>
    <property type="match status" value="1"/>
</dbReference>
<feature type="domain" description="Ig-like" evidence="3">
    <location>
        <begin position="3"/>
        <end position="128"/>
    </location>
</feature>
<dbReference type="GO" id="GO:0007411">
    <property type="term" value="P:axon guidance"/>
    <property type="evidence" value="ECO:0007669"/>
    <property type="project" value="TreeGrafter"/>
</dbReference>
<dbReference type="InterPro" id="IPR003598">
    <property type="entry name" value="Ig_sub2"/>
</dbReference>
<keyword evidence="1" id="KW-0677">Repeat</keyword>
<dbReference type="InterPro" id="IPR013783">
    <property type="entry name" value="Ig-like_fold"/>
</dbReference>
<reference evidence="5" key="1">
    <citation type="submission" date="2016-11" db="UniProtKB">
        <authorList>
            <consortium name="WormBaseParasite"/>
        </authorList>
    </citation>
    <scope>IDENTIFICATION</scope>
</reference>
<dbReference type="GO" id="GO:0030424">
    <property type="term" value="C:axon"/>
    <property type="evidence" value="ECO:0007669"/>
    <property type="project" value="TreeGrafter"/>
</dbReference>
<evidence type="ECO:0000259" key="3">
    <source>
        <dbReference type="PROSITE" id="PS50835"/>
    </source>
</evidence>